<dbReference type="SUPFAM" id="SSF53098">
    <property type="entry name" value="Ribonuclease H-like"/>
    <property type="match status" value="1"/>
</dbReference>
<dbReference type="InterPro" id="IPR001584">
    <property type="entry name" value="Integrase_cat-core"/>
</dbReference>
<dbReference type="InterPro" id="IPR036397">
    <property type="entry name" value="RNaseH_sf"/>
</dbReference>
<dbReference type="GO" id="GO:0003676">
    <property type="term" value="F:nucleic acid binding"/>
    <property type="evidence" value="ECO:0007669"/>
    <property type="project" value="InterPro"/>
</dbReference>
<proteinExistence type="predicted"/>
<keyword evidence="5" id="KW-0378">Hydrolase</keyword>
<evidence type="ECO:0000256" key="3">
    <source>
        <dbReference type="ARBA" id="ARBA00022722"/>
    </source>
</evidence>
<protein>
    <recommendedName>
        <fullName evidence="7">Gypsy retrotransposon integrase-like protein 1</fullName>
    </recommendedName>
</protein>
<dbReference type="PANTHER" id="PTHR37984:SF15">
    <property type="entry name" value="INTEGRASE CATALYTIC DOMAIN-CONTAINING PROTEIN"/>
    <property type="match status" value="1"/>
</dbReference>
<sequence length="492" mass="55640">MIAFQQIINCLTHAPILAFADPSKPYILHVDASLKGLGAVLYQEYPEGLRPVAFASRKLRPAEQRYPIHQLKFLSLKWAVVAKFHDYLYGAKFTVRTDNNPLTYVLTSAKLNATGHRWLAALATYDFSIQYRPGKNNTDADLLSRKFVDEDEKNKWKDIPVSGVKSICQRVSSQVALEESPRYVEQLGAPPESIPEAYVYPTRLEINPLEVLSQVELVKAQEEDPAVKVAITALNERKWPATLSDPEMVALKHGAGKLLMKDDLLQRVTKKSNKELFQLVLPTKFREMVLKAMHDDLGHLGIERVTDLLRSRFYWPKMIIVVQNYIKNCGVCITRKSPGQRAAPLHQITSSGPMDLVCIDFLTVEPDSKGLSNVLIITDHFTCYAQAFPSKNQKALSVAKILVEKYFIHYGLPARIHSDQGRDFESRLIKELLSLLGIRKSRTTPYHPQGDPQPERFNRTLLAILGTLNAEKKTKLEPADSILGARLQQYQK</sequence>
<evidence type="ECO:0000256" key="7">
    <source>
        <dbReference type="ARBA" id="ARBA00039658"/>
    </source>
</evidence>
<evidence type="ECO:0000256" key="1">
    <source>
        <dbReference type="ARBA" id="ARBA00022679"/>
    </source>
</evidence>
<evidence type="ECO:0000259" key="8">
    <source>
        <dbReference type="PROSITE" id="PS50994"/>
    </source>
</evidence>
<dbReference type="PANTHER" id="PTHR37984">
    <property type="entry name" value="PROTEIN CBG26694"/>
    <property type="match status" value="1"/>
</dbReference>
<dbReference type="Pfam" id="PF00665">
    <property type="entry name" value="rve"/>
    <property type="match status" value="1"/>
</dbReference>
<reference evidence="9" key="1">
    <citation type="submission" date="2025-08" db="UniProtKB">
        <authorList>
            <consortium name="Ensembl"/>
        </authorList>
    </citation>
    <scope>IDENTIFICATION</scope>
</reference>
<keyword evidence="2" id="KW-0548">Nucleotidyltransferase</keyword>
<evidence type="ECO:0000256" key="2">
    <source>
        <dbReference type="ARBA" id="ARBA00022695"/>
    </source>
</evidence>
<keyword evidence="4" id="KW-0255">Endonuclease</keyword>
<dbReference type="GO" id="GO:0016787">
    <property type="term" value="F:hydrolase activity"/>
    <property type="evidence" value="ECO:0007669"/>
    <property type="project" value="UniProtKB-KW"/>
</dbReference>
<keyword evidence="3" id="KW-0540">Nuclease</keyword>
<dbReference type="Pfam" id="PF17917">
    <property type="entry name" value="RT_RNaseH"/>
    <property type="match status" value="1"/>
</dbReference>
<dbReference type="SUPFAM" id="SSF56672">
    <property type="entry name" value="DNA/RNA polymerases"/>
    <property type="match status" value="1"/>
</dbReference>
<dbReference type="InterPro" id="IPR043502">
    <property type="entry name" value="DNA/RNA_pol_sf"/>
</dbReference>
<dbReference type="Gene3D" id="3.30.420.10">
    <property type="entry name" value="Ribonuclease H-like superfamily/Ribonuclease H"/>
    <property type="match status" value="1"/>
</dbReference>
<evidence type="ECO:0000256" key="4">
    <source>
        <dbReference type="ARBA" id="ARBA00022759"/>
    </source>
</evidence>
<dbReference type="GO" id="GO:0003964">
    <property type="term" value="F:RNA-directed DNA polymerase activity"/>
    <property type="evidence" value="ECO:0007669"/>
    <property type="project" value="UniProtKB-KW"/>
</dbReference>
<evidence type="ECO:0000313" key="10">
    <source>
        <dbReference type="Proteomes" id="UP000694700"/>
    </source>
</evidence>
<dbReference type="Pfam" id="PF17921">
    <property type="entry name" value="Integrase_H2C2"/>
    <property type="match status" value="1"/>
</dbReference>
<dbReference type="Gene3D" id="3.10.20.370">
    <property type="match status" value="1"/>
</dbReference>
<dbReference type="GO" id="GO:0004519">
    <property type="term" value="F:endonuclease activity"/>
    <property type="evidence" value="ECO:0007669"/>
    <property type="project" value="UniProtKB-KW"/>
</dbReference>
<name>A0A8C1ZY76_CYPCA</name>
<feature type="domain" description="Integrase catalytic" evidence="8">
    <location>
        <begin position="349"/>
        <end position="492"/>
    </location>
</feature>
<evidence type="ECO:0000313" key="9">
    <source>
        <dbReference type="Ensembl" id="ENSCCRP00015097269.1"/>
    </source>
</evidence>
<dbReference type="Proteomes" id="UP000694700">
    <property type="component" value="Unplaced"/>
</dbReference>
<dbReference type="InterPro" id="IPR050951">
    <property type="entry name" value="Retrovirus_Pol_polyprotein"/>
</dbReference>
<dbReference type="FunFam" id="3.30.420.10:FF:000032">
    <property type="entry name" value="Retrovirus-related Pol polyprotein from transposon 297-like Protein"/>
    <property type="match status" value="1"/>
</dbReference>
<keyword evidence="6" id="KW-0695">RNA-directed DNA polymerase</keyword>
<dbReference type="GO" id="GO:0015074">
    <property type="term" value="P:DNA integration"/>
    <property type="evidence" value="ECO:0007669"/>
    <property type="project" value="InterPro"/>
</dbReference>
<dbReference type="Gene3D" id="1.10.340.70">
    <property type="match status" value="1"/>
</dbReference>
<dbReference type="PROSITE" id="PS50994">
    <property type="entry name" value="INTEGRASE"/>
    <property type="match status" value="1"/>
</dbReference>
<evidence type="ECO:0000256" key="6">
    <source>
        <dbReference type="ARBA" id="ARBA00022918"/>
    </source>
</evidence>
<dbReference type="FunFam" id="1.10.340.70:FF:000001">
    <property type="entry name" value="Retrovirus-related Pol polyprotein from transposon gypsy-like Protein"/>
    <property type="match status" value="1"/>
</dbReference>
<evidence type="ECO:0000256" key="5">
    <source>
        <dbReference type="ARBA" id="ARBA00022801"/>
    </source>
</evidence>
<dbReference type="CDD" id="cd09274">
    <property type="entry name" value="RNase_HI_RT_Ty3"/>
    <property type="match status" value="1"/>
</dbReference>
<dbReference type="InterPro" id="IPR041588">
    <property type="entry name" value="Integrase_H2C2"/>
</dbReference>
<dbReference type="FunFam" id="3.10.20.370:FF:000001">
    <property type="entry name" value="Retrovirus-related Pol polyprotein from transposon 17.6-like protein"/>
    <property type="match status" value="1"/>
</dbReference>
<dbReference type="InterPro" id="IPR041373">
    <property type="entry name" value="RT_RNaseH"/>
</dbReference>
<keyword evidence="1" id="KW-0808">Transferase</keyword>
<dbReference type="InterPro" id="IPR012337">
    <property type="entry name" value="RNaseH-like_sf"/>
</dbReference>
<organism evidence="9 10">
    <name type="scientific">Cyprinus carpio</name>
    <name type="common">Common carp</name>
    <dbReference type="NCBI Taxonomy" id="7962"/>
    <lineage>
        <taxon>Eukaryota</taxon>
        <taxon>Metazoa</taxon>
        <taxon>Chordata</taxon>
        <taxon>Craniata</taxon>
        <taxon>Vertebrata</taxon>
        <taxon>Euteleostomi</taxon>
        <taxon>Actinopterygii</taxon>
        <taxon>Neopterygii</taxon>
        <taxon>Teleostei</taxon>
        <taxon>Ostariophysi</taxon>
        <taxon>Cypriniformes</taxon>
        <taxon>Cyprinidae</taxon>
        <taxon>Cyprininae</taxon>
        <taxon>Cyprinus</taxon>
    </lineage>
</organism>
<dbReference type="Ensembl" id="ENSCCRT00015100426.1">
    <property type="protein sequence ID" value="ENSCCRP00015097269.1"/>
    <property type="gene ID" value="ENSCCRG00015039189.1"/>
</dbReference>
<dbReference type="AlphaFoldDB" id="A0A8C1ZY76"/>
<accession>A0A8C1ZY76</accession>